<keyword evidence="4" id="KW-1185">Reference proteome</keyword>
<feature type="compositionally biased region" description="Polar residues" evidence="2">
    <location>
        <begin position="28"/>
        <end position="39"/>
    </location>
</feature>
<proteinExistence type="predicted"/>
<organism evidence="3 4">
    <name type="scientific">Trichostrongylus colubriformis</name>
    <name type="common">Black scour worm</name>
    <dbReference type="NCBI Taxonomy" id="6319"/>
    <lineage>
        <taxon>Eukaryota</taxon>
        <taxon>Metazoa</taxon>
        <taxon>Ecdysozoa</taxon>
        <taxon>Nematoda</taxon>
        <taxon>Chromadorea</taxon>
        <taxon>Rhabditida</taxon>
        <taxon>Rhabditina</taxon>
        <taxon>Rhabditomorpha</taxon>
        <taxon>Strongyloidea</taxon>
        <taxon>Trichostrongylidae</taxon>
        <taxon>Trichostrongylus</taxon>
    </lineage>
</organism>
<evidence type="ECO:0000256" key="2">
    <source>
        <dbReference type="SAM" id="MobiDB-lite"/>
    </source>
</evidence>
<protein>
    <submittedName>
        <fullName evidence="3">Uncharacterized protein</fullName>
    </submittedName>
</protein>
<reference evidence="3 4" key="1">
    <citation type="submission" date="2019-10" db="EMBL/GenBank/DDBJ databases">
        <title>Assembly and Annotation for the nematode Trichostrongylus colubriformis.</title>
        <authorList>
            <person name="Martin J."/>
        </authorList>
    </citation>
    <scope>NUCLEOTIDE SEQUENCE [LARGE SCALE GENOMIC DNA]</scope>
    <source>
        <strain evidence="3">G859</strain>
        <tissue evidence="3">Whole worm</tissue>
    </source>
</reference>
<sequence length="77" mass="8695">MADDVSEPKSGSEEIDKTADIKARAGLSKQNTEGSGTAESVTEVRILIIRIEELELANKKLKLQMKRLRKRLREKDK</sequence>
<dbReference type="EMBL" id="WIXE01009373">
    <property type="protein sequence ID" value="KAK5978492.1"/>
    <property type="molecule type" value="Genomic_DNA"/>
</dbReference>
<name>A0AAN8FPZ3_TRICO</name>
<evidence type="ECO:0000256" key="1">
    <source>
        <dbReference type="SAM" id="Coils"/>
    </source>
</evidence>
<comment type="caution">
    <text evidence="3">The sequence shown here is derived from an EMBL/GenBank/DDBJ whole genome shotgun (WGS) entry which is preliminary data.</text>
</comment>
<dbReference type="Proteomes" id="UP001331761">
    <property type="component" value="Unassembled WGS sequence"/>
</dbReference>
<evidence type="ECO:0000313" key="3">
    <source>
        <dbReference type="EMBL" id="KAK5978492.1"/>
    </source>
</evidence>
<gene>
    <name evidence="3" type="ORF">GCK32_019225</name>
</gene>
<keyword evidence="1" id="KW-0175">Coiled coil</keyword>
<evidence type="ECO:0000313" key="4">
    <source>
        <dbReference type="Proteomes" id="UP001331761"/>
    </source>
</evidence>
<accession>A0AAN8FPZ3</accession>
<feature type="coiled-coil region" evidence="1">
    <location>
        <begin position="44"/>
        <end position="71"/>
    </location>
</feature>
<feature type="compositionally biased region" description="Basic and acidic residues" evidence="2">
    <location>
        <begin position="1"/>
        <end position="23"/>
    </location>
</feature>
<feature type="region of interest" description="Disordered" evidence="2">
    <location>
        <begin position="1"/>
        <end position="39"/>
    </location>
</feature>
<feature type="non-terminal residue" evidence="3">
    <location>
        <position position="77"/>
    </location>
</feature>
<dbReference type="AlphaFoldDB" id="A0AAN8FPZ3"/>